<dbReference type="EMBL" id="UGNP01000001">
    <property type="protein sequence ID" value="STX09717.1"/>
    <property type="molecule type" value="Genomic_DNA"/>
</dbReference>
<gene>
    <name evidence="4" type="ORF">DFR61_12845</name>
    <name evidence="3" type="ORF">NCTC10597_01413</name>
</gene>
<dbReference type="InterPro" id="IPR015168">
    <property type="entry name" value="SsuA/THI5"/>
</dbReference>
<dbReference type="SUPFAM" id="SSF53850">
    <property type="entry name" value="Periplasmic binding protein-like II"/>
    <property type="match status" value="1"/>
</dbReference>
<dbReference type="AlphaFoldDB" id="A0A2U3AB23"/>
<evidence type="ECO:0000256" key="1">
    <source>
        <dbReference type="SAM" id="SignalP"/>
    </source>
</evidence>
<feature type="chain" id="PRO_5044580917" evidence="1">
    <location>
        <begin position="27"/>
        <end position="339"/>
    </location>
</feature>
<dbReference type="Gene3D" id="3.40.190.10">
    <property type="entry name" value="Periplasmic binding protein-like II"/>
    <property type="match status" value="2"/>
</dbReference>
<reference evidence="4 6" key="2">
    <citation type="submission" date="2019-03" db="EMBL/GenBank/DDBJ databases">
        <title>Genomic Encyclopedia of Type Strains, Phase IV (KMG-IV): sequencing the most valuable type-strain genomes for metagenomic binning, comparative biology and taxonomic classification.</title>
        <authorList>
            <person name="Goeker M."/>
        </authorList>
    </citation>
    <scope>NUCLEOTIDE SEQUENCE [LARGE SCALE GENOMIC DNA]</scope>
    <source>
        <strain evidence="4 6">DSM 20580</strain>
    </source>
</reference>
<dbReference type="PANTHER" id="PTHR31528">
    <property type="entry name" value="4-AMINO-5-HYDROXYMETHYL-2-METHYLPYRIMIDINE PHOSPHATE SYNTHASE THI11-RELATED"/>
    <property type="match status" value="1"/>
</dbReference>
<feature type="domain" description="SsuA/THI5-like" evidence="2">
    <location>
        <begin position="46"/>
        <end position="259"/>
    </location>
</feature>
<dbReference type="EMBL" id="SNZG01000028">
    <property type="protein sequence ID" value="TDR35813.1"/>
    <property type="molecule type" value="Genomic_DNA"/>
</dbReference>
<dbReference type="RefSeq" id="WP_109350275.1">
    <property type="nucleotide sequence ID" value="NZ_LR134474.1"/>
</dbReference>
<accession>A0A2U3AB23</accession>
<feature type="signal peptide" evidence="1">
    <location>
        <begin position="1"/>
        <end position="26"/>
    </location>
</feature>
<reference evidence="3 5" key="1">
    <citation type="submission" date="2018-06" db="EMBL/GenBank/DDBJ databases">
        <authorList>
            <consortium name="Pathogen Informatics"/>
            <person name="Doyle S."/>
        </authorList>
    </citation>
    <scope>NUCLEOTIDE SEQUENCE [LARGE SCALE GENOMIC DNA]</scope>
    <source>
        <strain evidence="3 5">NCTC10597</strain>
    </source>
</reference>
<dbReference type="OrthoDB" id="9815602at2"/>
<dbReference type="Proteomes" id="UP000254330">
    <property type="component" value="Unassembled WGS sequence"/>
</dbReference>
<dbReference type="GO" id="GO:0009228">
    <property type="term" value="P:thiamine biosynthetic process"/>
    <property type="evidence" value="ECO:0007669"/>
    <property type="project" value="InterPro"/>
</dbReference>
<protein>
    <submittedName>
        <fullName evidence="4">Hydroxymethylpyrimidine transport system substrate-binding protein</fullName>
    </submittedName>
    <submittedName>
        <fullName evidence="3">Thiamine biosynthesis protein HI_0357</fullName>
    </submittedName>
</protein>
<proteinExistence type="predicted"/>
<name>A0A2U3AB23_9BACL</name>
<keyword evidence="6" id="KW-1185">Reference proteome</keyword>
<dbReference type="InterPro" id="IPR027939">
    <property type="entry name" value="NMT1/THI5"/>
</dbReference>
<evidence type="ECO:0000313" key="4">
    <source>
        <dbReference type="EMBL" id="TDR35813.1"/>
    </source>
</evidence>
<dbReference type="Pfam" id="PF09084">
    <property type="entry name" value="NMT1"/>
    <property type="match status" value="1"/>
</dbReference>
<evidence type="ECO:0000313" key="3">
    <source>
        <dbReference type="EMBL" id="STX09717.1"/>
    </source>
</evidence>
<organism evidence="3 5">
    <name type="scientific">Kurthia zopfii</name>
    <dbReference type="NCBI Taxonomy" id="1650"/>
    <lineage>
        <taxon>Bacteria</taxon>
        <taxon>Bacillati</taxon>
        <taxon>Bacillota</taxon>
        <taxon>Bacilli</taxon>
        <taxon>Bacillales</taxon>
        <taxon>Caryophanaceae</taxon>
        <taxon>Kurthia</taxon>
    </lineage>
</organism>
<sequence length="339" mass="37867">MKLMKWLSTLMIAVLILSGCSSTAKKDENGKELKEVNVMLDWYPNAIHSFLYVAIEKGYFKDAGLDVKLQFPSNPTDPLTLTAAGKTTLGIYYQQDVIVAKANEQVPITSVGPVVRTPLNQLMSLEESNIKRPKDLEGKTVGYSGTPLSEATIKFMVEHDGGDPSKVKLVDVGFELVSALITKKVDVISGGMINHELPVMEHKGYKIATMDSSKFGVPKSREMVFVAGDKTLAKDQETVTAFLKAAEKGFDFTKKHPEESLDLLLENQEKESFPLTKAIEEQSLDILLKHMETKDEPFLSDTKEAWDEQTKWLLEQKMIQETIPSDQLYKDLVNYSPLS</sequence>
<keyword evidence="1" id="KW-0732">Signal</keyword>
<comment type="caution">
    <text evidence="3">The sequence shown here is derived from an EMBL/GenBank/DDBJ whole genome shotgun (WGS) entry which is preliminary data.</text>
</comment>
<evidence type="ECO:0000259" key="2">
    <source>
        <dbReference type="Pfam" id="PF09084"/>
    </source>
</evidence>
<evidence type="ECO:0000313" key="6">
    <source>
        <dbReference type="Proteomes" id="UP000294641"/>
    </source>
</evidence>
<dbReference type="Proteomes" id="UP000294641">
    <property type="component" value="Unassembled WGS sequence"/>
</dbReference>
<dbReference type="PROSITE" id="PS51257">
    <property type="entry name" value="PROKAR_LIPOPROTEIN"/>
    <property type="match status" value="1"/>
</dbReference>
<dbReference type="PANTHER" id="PTHR31528:SF3">
    <property type="entry name" value="THIAMINE BIOSYNTHESIS PROTEIN HI_0357-RELATED"/>
    <property type="match status" value="1"/>
</dbReference>
<evidence type="ECO:0000313" key="5">
    <source>
        <dbReference type="Proteomes" id="UP000254330"/>
    </source>
</evidence>